<dbReference type="PANTHER" id="PTHR11220">
    <property type="entry name" value="HEME-BINDING PROTEIN-RELATED"/>
    <property type="match status" value="1"/>
</dbReference>
<dbReference type="InterPro" id="IPR006917">
    <property type="entry name" value="SOUL_heme-bd"/>
</dbReference>
<protein>
    <submittedName>
        <fullName evidence="2">Uncharacterized protein</fullName>
    </submittedName>
</protein>
<sequence length="150" mass="16690">MPPSASPSAGFNELAGYIFGGNVQRERMEMTTPVLSTAGQQRERGNRMAFVMESKYGTSMSSLPVPKDSRVITKEQESSVMAALSFGGLPLDFQVTEAERKLRGLLLLDGLNAEEGYTLARYNSPFEPPFIRRNEILIRLKAFEDHVSEK</sequence>
<proteinExistence type="inferred from homology"/>
<dbReference type="Proteomes" id="UP001314263">
    <property type="component" value="Unassembled WGS sequence"/>
</dbReference>
<comment type="similarity">
    <text evidence="1">Belongs to the HEBP family.</text>
</comment>
<comment type="caution">
    <text evidence="2">The sequence shown here is derived from an EMBL/GenBank/DDBJ whole genome shotgun (WGS) entry which is preliminary data.</text>
</comment>
<dbReference type="AlphaFoldDB" id="A0AAV1I1A9"/>
<evidence type="ECO:0000256" key="1">
    <source>
        <dbReference type="ARBA" id="ARBA00009817"/>
    </source>
</evidence>
<accession>A0AAV1I1A9</accession>
<dbReference type="InterPro" id="IPR011256">
    <property type="entry name" value="Reg_factor_effector_dom_sf"/>
</dbReference>
<name>A0AAV1I1A9_9CHLO</name>
<organism evidence="2 3">
    <name type="scientific">Coccomyxa viridis</name>
    <dbReference type="NCBI Taxonomy" id="1274662"/>
    <lineage>
        <taxon>Eukaryota</taxon>
        <taxon>Viridiplantae</taxon>
        <taxon>Chlorophyta</taxon>
        <taxon>core chlorophytes</taxon>
        <taxon>Trebouxiophyceae</taxon>
        <taxon>Trebouxiophyceae incertae sedis</taxon>
        <taxon>Coccomyxaceae</taxon>
        <taxon>Coccomyxa</taxon>
    </lineage>
</organism>
<keyword evidence="3" id="KW-1185">Reference proteome</keyword>
<evidence type="ECO:0000313" key="3">
    <source>
        <dbReference type="Proteomes" id="UP001314263"/>
    </source>
</evidence>
<dbReference type="PANTHER" id="PTHR11220:SF50">
    <property type="entry name" value="SOUL HEME-BINDING FAMILY PROTEIN"/>
    <property type="match status" value="1"/>
</dbReference>
<dbReference type="SUPFAM" id="SSF55136">
    <property type="entry name" value="Probable bacterial effector-binding domain"/>
    <property type="match status" value="1"/>
</dbReference>
<reference evidence="2 3" key="1">
    <citation type="submission" date="2023-10" db="EMBL/GenBank/DDBJ databases">
        <authorList>
            <person name="Maclean D."/>
            <person name="Macfadyen A."/>
        </authorList>
    </citation>
    <scope>NUCLEOTIDE SEQUENCE [LARGE SCALE GENOMIC DNA]</scope>
</reference>
<evidence type="ECO:0000313" key="2">
    <source>
        <dbReference type="EMBL" id="CAK0773607.1"/>
    </source>
</evidence>
<dbReference type="Gene3D" id="3.20.80.10">
    <property type="entry name" value="Regulatory factor, effector binding domain"/>
    <property type="match status" value="1"/>
</dbReference>
<dbReference type="EMBL" id="CAUYUE010000005">
    <property type="protein sequence ID" value="CAK0773607.1"/>
    <property type="molecule type" value="Genomic_DNA"/>
</dbReference>
<dbReference type="Pfam" id="PF04832">
    <property type="entry name" value="SOUL"/>
    <property type="match status" value="1"/>
</dbReference>
<gene>
    <name evidence="2" type="ORF">CVIRNUC_004083</name>
</gene>